<dbReference type="Gene3D" id="1.10.167.10">
    <property type="entry name" value="Regulator of G-protein Signalling 4, domain 2"/>
    <property type="match status" value="1"/>
</dbReference>
<dbReference type="Gene3D" id="3.30.200.20">
    <property type="entry name" value="Phosphorylase Kinase, domain 1"/>
    <property type="match status" value="1"/>
</dbReference>
<evidence type="ECO:0000259" key="5">
    <source>
        <dbReference type="PROSITE" id="PS50011"/>
    </source>
</evidence>
<dbReference type="PANTHER" id="PTHR44329">
    <property type="entry name" value="SERINE/THREONINE-PROTEIN KINASE TNNI3K-RELATED"/>
    <property type="match status" value="1"/>
</dbReference>
<dbReference type="PRINTS" id="PR00109">
    <property type="entry name" value="TYRKINASE"/>
</dbReference>
<dbReference type="GO" id="GO:0004674">
    <property type="term" value="F:protein serine/threonine kinase activity"/>
    <property type="evidence" value="ECO:0007669"/>
    <property type="project" value="TreeGrafter"/>
</dbReference>
<dbReference type="InterPro" id="IPR044926">
    <property type="entry name" value="RGS_subdomain_2"/>
</dbReference>
<keyword evidence="8" id="KW-1185">Reference proteome</keyword>
<feature type="compositionally biased region" description="Polar residues" evidence="4">
    <location>
        <begin position="264"/>
        <end position="273"/>
    </location>
</feature>
<dbReference type="SMART" id="SM00220">
    <property type="entry name" value="S_TKc"/>
    <property type="match status" value="1"/>
</dbReference>
<dbReference type="CDD" id="cd13999">
    <property type="entry name" value="STKc_MAP3K-like"/>
    <property type="match status" value="1"/>
</dbReference>
<proteinExistence type="predicted"/>
<feature type="compositionally biased region" description="Low complexity" evidence="4">
    <location>
        <begin position="456"/>
        <end position="482"/>
    </location>
</feature>
<evidence type="ECO:0000256" key="4">
    <source>
        <dbReference type="SAM" id="MobiDB-lite"/>
    </source>
</evidence>
<feature type="region of interest" description="Disordered" evidence="4">
    <location>
        <begin position="222"/>
        <end position="307"/>
    </location>
</feature>
<dbReference type="GO" id="GO:0005938">
    <property type="term" value="C:cell cortex"/>
    <property type="evidence" value="ECO:0007669"/>
    <property type="project" value="EnsemblProtists"/>
</dbReference>
<dbReference type="InterPro" id="IPR011009">
    <property type="entry name" value="Kinase-like_dom_sf"/>
</dbReference>
<dbReference type="PROSITE" id="PS50011">
    <property type="entry name" value="PROTEIN_KINASE_DOM"/>
    <property type="match status" value="1"/>
</dbReference>
<feature type="region of interest" description="Disordered" evidence="4">
    <location>
        <begin position="456"/>
        <end position="599"/>
    </location>
</feature>
<dbReference type="EMBL" id="GL883009">
    <property type="protein sequence ID" value="EGG22512.1"/>
    <property type="molecule type" value="Genomic_DNA"/>
</dbReference>
<dbReference type="AlphaFoldDB" id="F4PQ49"/>
<evidence type="ECO:0000259" key="6">
    <source>
        <dbReference type="PROSITE" id="PS50132"/>
    </source>
</evidence>
<dbReference type="GO" id="GO:0061123">
    <property type="term" value="P:negative regulation of positive chemotaxis to cAMP"/>
    <property type="evidence" value="ECO:0007669"/>
    <property type="project" value="EnsemblProtists"/>
</dbReference>
<feature type="region of interest" description="Disordered" evidence="4">
    <location>
        <begin position="91"/>
        <end position="173"/>
    </location>
</feature>
<evidence type="ECO:0000256" key="3">
    <source>
        <dbReference type="SAM" id="Coils"/>
    </source>
</evidence>
<feature type="compositionally biased region" description="Low complexity" evidence="4">
    <location>
        <begin position="575"/>
        <end position="598"/>
    </location>
</feature>
<evidence type="ECO:0000256" key="1">
    <source>
        <dbReference type="ARBA" id="ARBA00022741"/>
    </source>
</evidence>
<feature type="compositionally biased region" description="Low complexity" evidence="4">
    <location>
        <begin position="130"/>
        <end position="173"/>
    </location>
</feature>
<keyword evidence="3" id="KW-0175">Coiled coil</keyword>
<dbReference type="GO" id="GO:0005524">
    <property type="term" value="F:ATP binding"/>
    <property type="evidence" value="ECO:0007669"/>
    <property type="project" value="UniProtKB-KW"/>
</dbReference>
<dbReference type="Pfam" id="PF07714">
    <property type="entry name" value="PK_Tyr_Ser-Thr"/>
    <property type="match status" value="1"/>
</dbReference>
<dbReference type="OMA" id="YLEIERY"/>
<dbReference type="KEGG" id="dfa:DFA_04640"/>
<evidence type="ECO:0000256" key="2">
    <source>
        <dbReference type="ARBA" id="ARBA00022840"/>
    </source>
</evidence>
<organism evidence="7 8">
    <name type="scientific">Cavenderia fasciculata</name>
    <name type="common">Slime mold</name>
    <name type="synonym">Dictyostelium fasciculatum</name>
    <dbReference type="NCBI Taxonomy" id="261658"/>
    <lineage>
        <taxon>Eukaryota</taxon>
        <taxon>Amoebozoa</taxon>
        <taxon>Evosea</taxon>
        <taxon>Eumycetozoa</taxon>
        <taxon>Dictyostelia</taxon>
        <taxon>Acytosteliales</taxon>
        <taxon>Cavenderiaceae</taxon>
        <taxon>Cavenderia</taxon>
    </lineage>
</organism>
<dbReference type="InterPro" id="IPR000719">
    <property type="entry name" value="Prot_kinase_dom"/>
</dbReference>
<dbReference type="CDD" id="cd07440">
    <property type="entry name" value="RGS"/>
    <property type="match status" value="1"/>
</dbReference>
<dbReference type="SUPFAM" id="SSF56112">
    <property type="entry name" value="Protein kinase-like (PK-like)"/>
    <property type="match status" value="1"/>
</dbReference>
<reference evidence="8" key="1">
    <citation type="journal article" date="2011" name="Genome Res.">
        <title>Phylogeny-wide analysis of social amoeba genomes highlights ancient origins for complex intercellular communication.</title>
        <authorList>
            <person name="Heidel A.J."/>
            <person name="Lawal H.M."/>
            <person name="Felder M."/>
            <person name="Schilde C."/>
            <person name="Helps N.R."/>
            <person name="Tunggal B."/>
            <person name="Rivero F."/>
            <person name="John U."/>
            <person name="Schleicher M."/>
            <person name="Eichinger L."/>
            <person name="Platzer M."/>
            <person name="Noegel A.A."/>
            <person name="Schaap P."/>
            <person name="Gloeckner G."/>
        </authorList>
    </citation>
    <scope>NUCLEOTIDE SEQUENCE [LARGE SCALE GENOMIC DNA]</scope>
    <source>
        <strain evidence="8">SH3</strain>
    </source>
</reference>
<feature type="coiled-coil region" evidence="3">
    <location>
        <begin position="885"/>
        <end position="919"/>
    </location>
</feature>
<dbReference type="InterPro" id="IPR008271">
    <property type="entry name" value="Ser/Thr_kinase_AS"/>
</dbReference>
<dbReference type="SMART" id="SM00315">
    <property type="entry name" value="RGS"/>
    <property type="match status" value="1"/>
</dbReference>
<dbReference type="OrthoDB" id="1840988at2759"/>
<dbReference type="RefSeq" id="XP_004360363.1">
    <property type="nucleotide sequence ID" value="XM_004360306.1"/>
</dbReference>
<dbReference type="Gene3D" id="1.10.510.10">
    <property type="entry name" value="Transferase(Phosphotransferase) domain 1"/>
    <property type="match status" value="1"/>
</dbReference>
<sequence length="962" mass="108036">MNDHNYNNNNNNHNNSPKMNNQHIKKTKILQWLDSFKKKDSPNNLSSKSLTTTPTLQGVASTSTNNINTLLYSLANANINNSNNNINNTSTSSLSNSGCSNQGGSSITNVNNHHHHHHQTSTEDDCDLNTSSSLSYSTSSSPSSPGCTSPPLNNSRENQNQNQNNQINNPNQNNILNGIAATVNHIQSIATGGGSSSSALLANNINSNHLANYYNSSPFDSAPPIPFPTNNTKNNNNNNNNNQNGGGRPTSITIGISKSTSFTQSSNHPNSPQFNPPYSPRNNNNTSTTSTTTATTMAKHPDTSVPSPPLILPSIPSMSSSYSVQVVPEMKATKENFYKTIGDPKSFIKFKTYMENCQSMENLNFYLEIERYKKIEEDMERKFTAMDIWRRFFQEGGSNQLGLESSQKRYVEDNKSNPSSSLFDEVQEQVLEDMVCDAYRHFLSSPFNQEWRVQQPTILQQQQQQSSSSSSPHSPQYSPQASNLSLIQQQQPQPPSTIYLNQSNQQLQQLQLQQQQQQQQSSSSTSRSTTPISTSNSSGNIIENSNNNNNNNNNNCSSTATTISSPSHHSVAINSPQHHQPLQPQQQQQSNQFSISSPEHPELDVGDIQFILDEVVKNQISIHNEIHYSEVSISHWIASGASGRVYAGYWKGKEVAVKVFGHELNVYFDEAEYKREVALMTLLKHDNLVQCFGSGSYGNCYFHLTEFCSRGSLTEYLKNPNSPLDLNTQLNFALDIAHGMRYLHSMSVIHRDLKSMNILLTENGKLKIIDFGTSRLFNKQMTFMVGTQSWMAPEVFTSKSYTEKVDVYSFGIILWEIFTRRAPYDENVPFNTPFKVAKGERPEIPKETPSYVSNLIKKCWSHKPSHRPSFSKICAYLENNMVESYQQLVQQQQQIQLQQQQLQLQQQQLLLQQQQLQQQQSAIPSLPISQQQQQQQQPTLKKNKLPFKCTSSSHPILLSSLF</sequence>
<dbReference type="InterPro" id="IPR001245">
    <property type="entry name" value="Ser-Thr/Tyr_kinase_cat_dom"/>
</dbReference>
<feature type="compositionally biased region" description="Low complexity" evidence="4">
    <location>
        <begin position="91"/>
        <end position="106"/>
    </location>
</feature>
<accession>F4PQ49</accession>
<feature type="compositionally biased region" description="Low complexity" evidence="4">
    <location>
        <begin position="500"/>
        <end position="565"/>
    </location>
</feature>
<dbReference type="GO" id="GO:0050921">
    <property type="term" value="P:positive regulation of chemotaxis"/>
    <property type="evidence" value="ECO:0007669"/>
    <property type="project" value="EnsemblProtists"/>
</dbReference>
<dbReference type="InterPro" id="IPR036305">
    <property type="entry name" value="RGS_sf"/>
</dbReference>
<feature type="domain" description="Protein kinase" evidence="5">
    <location>
        <begin position="631"/>
        <end position="882"/>
    </location>
</feature>
<dbReference type="InterPro" id="IPR016137">
    <property type="entry name" value="RGS"/>
</dbReference>
<evidence type="ECO:0000313" key="7">
    <source>
        <dbReference type="EMBL" id="EGG22512.1"/>
    </source>
</evidence>
<dbReference type="PROSITE" id="PS00108">
    <property type="entry name" value="PROTEIN_KINASE_ST"/>
    <property type="match status" value="1"/>
</dbReference>
<name>F4PQ49_CACFS</name>
<gene>
    <name evidence="7" type="primary">rckA</name>
    <name evidence="7" type="ORF">DFA_04640</name>
</gene>
<dbReference type="GO" id="GO:0007189">
    <property type="term" value="P:adenylate cyclase-activating G protein-coupled receptor signaling pathway"/>
    <property type="evidence" value="ECO:0007669"/>
    <property type="project" value="EnsemblProtists"/>
</dbReference>
<protein>
    <submittedName>
        <fullName evidence="7">RGS domain-containing protein</fullName>
    </submittedName>
</protein>
<feature type="compositionally biased region" description="Low complexity" evidence="4">
    <location>
        <begin position="230"/>
        <end position="243"/>
    </location>
</feature>
<dbReference type="Pfam" id="PF00615">
    <property type="entry name" value="RGS"/>
    <property type="match status" value="1"/>
</dbReference>
<evidence type="ECO:0000313" key="8">
    <source>
        <dbReference type="Proteomes" id="UP000007797"/>
    </source>
</evidence>
<feature type="compositionally biased region" description="Low complexity" evidence="4">
    <location>
        <begin position="282"/>
        <end position="296"/>
    </location>
</feature>
<feature type="region of interest" description="Disordered" evidence="4">
    <location>
        <begin position="1"/>
        <end position="20"/>
    </location>
</feature>
<dbReference type="InterPro" id="IPR051681">
    <property type="entry name" value="Ser/Thr_Kinases-Pseudokinases"/>
</dbReference>
<dbReference type="GeneID" id="14874652"/>
<dbReference type="Proteomes" id="UP000007797">
    <property type="component" value="Unassembled WGS sequence"/>
</dbReference>
<feature type="domain" description="RGS" evidence="6">
    <location>
        <begin position="336"/>
        <end position="447"/>
    </location>
</feature>
<dbReference type="SUPFAM" id="SSF48097">
    <property type="entry name" value="Regulator of G-protein signaling, RGS"/>
    <property type="match status" value="1"/>
</dbReference>
<feature type="compositionally biased region" description="Low complexity" evidence="4">
    <location>
        <begin position="250"/>
        <end position="263"/>
    </location>
</feature>
<keyword evidence="1" id="KW-0547">Nucleotide-binding</keyword>
<dbReference type="STRING" id="1054147.F4PQ49"/>
<keyword evidence="2" id="KW-0067">ATP-binding</keyword>
<dbReference type="PROSITE" id="PS50132">
    <property type="entry name" value="RGS"/>
    <property type="match status" value="1"/>
</dbReference>